<protein>
    <submittedName>
        <fullName evidence="3">Uncharacterized protein</fullName>
    </submittedName>
</protein>
<gene>
    <name evidence="3" type="ORF">ACFW6T_06130</name>
</gene>
<evidence type="ECO:0000313" key="3">
    <source>
        <dbReference type="EMBL" id="MFE1351553.1"/>
    </source>
</evidence>
<accession>A0ABW6GFR6</accession>
<reference evidence="3 4" key="1">
    <citation type="submission" date="2024-09" db="EMBL/GenBank/DDBJ databases">
        <title>The Natural Products Discovery Center: Release of the First 8490 Sequenced Strains for Exploring Actinobacteria Biosynthetic Diversity.</title>
        <authorList>
            <person name="Kalkreuter E."/>
            <person name="Kautsar S.A."/>
            <person name="Yang D."/>
            <person name="Bader C.D."/>
            <person name="Teijaro C.N."/>
            <person name="Fluegel L."/>
            <person name="Davis C.M."/>
            <person name="Simpson J.R."/>
            <person name="Lauterbach L."/>
            <person name="Steele A.D."/>
            <person name="Gui C."/>
            <person name="Meng S."/>
            <person name="Li G."/>
            <person name="Viehrig K."/>
            <person name="Ye F."/>
            <person name="Su P."/>
            <person name="Kiefer A.F."/>
            <person name="Nichols A."/>
            <person name="Cepeda A.J."/>
            <person name="Yan W."/>
            <person name="Fan B."/>
            <person name="Jiang Y."/>
            <person name="Adhikari A."/>
            <person name="Zheng C.-J."/>
            <person name="Schuster L."/>
            <person name="Cowan T.M."/>
            <person name="Smanski M.J."/>
            <person name="Chevrette M.G."/>
            <person name="De Carvalho L.P.S."/>
            <person name="Shen B."/>
        </authorList>
    </citation>
    <scope>NUCLEOTIDE SEQUENCE [LARGE SCALE GENOMIC DNA]</scope>
    <source>
        <strain evidence="3 4">NPDC058753</strain>
    </source>
</reference>
<dbReference type="RefSeq" id="WP_380332406.1">
    <property type="nucleotide sequence ID" value="NZ_JBHYPW010000104.1"/>
</dbReference>
<feature type="transmembrane region" description="Helical" evidence="2">
    <location>
        <begin position="40"/>
        <end position="61"/>
    </location>
</feature>
<keyword evidence="2" id="KW-1133">Transmembrane helix</keyword>
<keyword evidence="2" id="KW-0472">Membrane</keyword>
<feature type="compositionally biased region" description="Low complexity" evidence="1">
    <location>
        <begin position="24"/>
        <end position="35"/>
    </location>
</feature>
<evidence type="ECO:0000256" key="2">
    <source>
        <dbReference type="SAM" id="Phobius"/>
    </source>
</evidence>
<sequence>MTTPPVPDAAAPATEPAEPRAEAGPEPAGKPGARRGVPGVLKVAGLVVAIVAALLAATYFARDTPAAAKAGDCAHNAGNDAEPDVSLVDCHSADAEFTVLKVVHGANEQDCQTEPALVATYVETRRSSTLVLCLGVHG</sequence>
<proteinExistence type="predicted"/>
<name>A0ABW6GFR6_9ACTN</name>
<keyword evidence="2" id="KW-0812">Transmembrane</keyword>
<comment type="caution">
    <text evidence="3">The sequence shown here is derived from an EMBL/GenBank/DDBJ whole genome shotgun (WGS) entry which is preliminary data.</text>
</comment>
<dbReference type="Proteomes" id="UP001599542">
    <property type="component" value="Unassembled WGS sequence"/>
</dbReference>
<evidence type="ECO:0000313" key="4">
    <source>
        <dbReference type="Proteomes" id="UP001599542"/>
    </source>
</evidence>
<feature type="region of interest" description="Disordered" evidence="1">
    <location>
        <begin position="1"/>
        <end position="35"/>
    </location>
</feature>
<dbReference type="EMBL" id="JBHYPX010000008">
    <property type="protein sequence ID" value="MFE1351553.1"/>
    <property type="molecule type" value="Genomic_DNA"/>
</dbReference>
<evidence type="ECO:0000256" key="1">
    <source>
        <dbReference type="SAM" id="MobiDB-lite"/>
    </source>
</evidence>
<keyword evidence="4" id="KW-1185">Reference proteome</keyword>
<organism evidence="3 4">
    <name type="scientific">Kitasatospora phosalacinea</name>
    <dbReference type="NCBI Taxonomy" id="2065"/>
    <lineage>
        <taxon>Bacteria</taxon>
        <taxon>Bacillati</taxon>
        <taxon>Actinomycetota</taxon>
        <taxon>Actinomycetes</taxon>
        <taxon>Kitasatosporales</taxon>
        <taxon>Streptomycetaceae</taxon>
        <taxon>Kitasatospora</taxon>
    </lineage>
</organism>